<reference evidence="2 3" key="1">
    <citation type="submission" date="2015-02" db="EMBL/GenBank/DDBJ databases">
        <title>Genome Sequencing of Rickettsiales.</title>
        <authorList>
            <person name="Daugherty S.C."/>
            <person name="Su Q."/>
            <person name="Abolude K."/>
            <person name="Beier-Sexton M."/>
            <person name="Carlyon J.A."/>
            <person name="Carter R."/>
            <person name="Day N.P."/>
            <person name="Dumler S.J."/>
            <person name="Dyachenko V."/>
            <person name="Godinez A."/>
            <person name="Kurtti T.J."/>
            <person name="Lichay M."/>
            <person name="Mullins K.E."/>
            <person name="Ott S."/>
            <person name="Pappas-Brown V."/>
            <person name="Paris D.H."/>
            <person name="Patel P."/>
            <person name="Richards A.L."/>
            <person name="Sadzewicz L."/>
            <person name="Sears K."/>
            <person name="Seidman D."/>
            <person name="Sengamalay N."/>
            <person name="Stenos J."/>
            <person name="Tallon L.J."/>
            <person name="Vincent G."/>
            <person name="Fraser C.M."/>
            <person name="Munderloh U."/>
            <person name="Dunning-Hotopp J.C."/>
        </authorList>
    </citation>
    <scope>NUCLEOTIDE SEQUENCE [LARGE SCALE GENOMIC DNA]</scope>
    <source>
        <strain evidence="2 3">RML An4</strain>
    </source>
</reference>
<dbReference type="EMBL" id="LAOI01000001">
    <property type="protein sequence ID" value="KJV90367.1"/>
    <property type="molecule type" value="Genomic_DNA"/>
</dbReference>
<keyword evidence="1" id="KW-0472">Membrane</keyword>
<protein>
    <submittedName>
        <fullName evidence="2">Putative membrane protein</fullName>
    </submittedName>
</protein>
<organism evidence="2 3">
    <name type="scientific">Rickettsia bellii str. RML An4</name>
    <dbReference type="NCBI Taxonomy" id="1359193"/>
    <lineage>
        <taxon>Bacteria</taxon>
        <taxon>Pseudomonadati</taxon>
        <taxon>Pseudomonadota</taxon>
        <taxon>Alphaproteobacteria</taxon>
        <taxon>Rickettsiales</taxon>
        <taxon>Rickettsiaceae</taxon>
        <taxon>Rickettsieae</taxon>
        <taxon>Rickettsia</taxon>
        <taxon>belli group</taxon>
    </lineage>
</organism>
<evidence type="ECO:0000256" key="1">
    <source>
        <dbReference type="SAM" id="Phobius"/>
    </source>
</evidence>
<dbReference type="Gene3D" id="1.20.1280.290">
    <property type="match status" value="1"/>
</dbReference>
<dbReference type="PATRIC" id="fig|1359193.3.peg.1329"/>
<dbReference type="AlphaFoldDB" id="A0A0F3QDK6"/>
<feature type="transmembrane region" description="Helical" evidence="1">
    <location>
        <begin position="17"/>
        <end position="37"/>
    </location>
</feature>
<feature type="transmembrane region" description="Helical" evidence="1">
    <location>
        <begin position="96"/>
        <end position="118"/>
    </location>
</feature>
<accession>A0A0F3QDK6</accession>
<keyword evidence="1" id="KW-1133">Transmembrane helix</keyword>
<keyword evidence="1" id="KW-0812">Transmembrane</keyword>
<feature type="transmembrane region" description="Helical" evidence="1">
    <location>
        <begin position="172"/>
        <end position="193"/>
    </location>
</feature>
<comment type="caution">
    <text evidence="2">The sequence shown here is derived from an EMBL/GenBank/DDBJ whole genome shotgun (WGS) entry which is preliminary data.</text>
</comment>
<dbReference type="Proteomes" id="UP000033661">
    <property type="component" value="Unassembled WGS sequence"/>
</dbReference>
<name>A0A0F3QDK6_RICBE</name>
<proteinExistence type="predicted"/>
<keyword evidence="3" id="KW-1185">Reference proteome</keyword>
<sequence>MCYPVAWELDPVKNTEYFLLFFWIPRLSCGMTGVSFLDKPQDDNSKHNNPISKNNIMSPKFMKFYEKYMTVVGTVGNFMFYVQAHKIFTCKSAASVSLPAFTISAVALSSWLLYGILIKNTPIIIANISRLYWCITCFSSYNITYLINFKNWRQCLVSPLVLTLLACTLRSSAYNLLALFEIDLRLLFIFVLYKHND</sequence>
<evidence type="ECO:0000313" key="3">
    <source>
        <dbReference type="Proteomes" id="UP000033661"/>
    </source>
</evidence>
<gene>
    <name evidence="2" type="ORF">RBEAN4_1370</name>
</gene>
<feature type="transmembrane region" description="Helical" evidence="1">
    <location>
        <begin position="68"/>
        <end position="84"/>
    </location>
</feature>
<evidence type="ECO:0000313" key="2">
    <source>
        <dbReference type="EMBL" id="KJV90367.1"/>
    </source>
</evidence>
<feature type="transmembrane region" description="Helical" evidence="1">
    <location>
        <begin position="130"/>
        <end position="152"/>
    </location>
</feature>